<gene>
    <name evidence="3" type="ORF">Sant_0609</name>
</gene>
<dbReference type="InterPro" id="IPR011009">
    <property type="entry name" value="Kinase-like_dom_sf"/>
</dbReference>
<dbReference type="GO" id="GO:0004413">
    <property type="term" value="F:homoserine kinase activity"/>
    <property type="evidence" value="ECO:0007669"/>
    <property type="project" value="TreeGrafter"/>
</dbReference>
<keyword evidence="4" id="KW-1185">Reference proteome</keyword>
<feature type="domain" description="Aminoglycoside phosphotransferase" evidence="2">
    <location>
        <begin position="52"/>
        <end position="285"/>
    </location>
</feature>
<keyword evidence="3" id="KW-0418">Kinase</keyword>
<dbReference type="HOGENOM" id="CLU_044821_2_0_6"/>
<dbReference type="InterPro" id="IPR002575">
    <property type="entry name" value="Aminoglycoside_PTrfase"/>
</dbReference>
<proteinExistence type="inferred from homology"/>
<dbReference type="KEGG" id="sod:Sant_0609"/>
<dbReference type="Gene3D" id="1.20.1270.170">
    <property type="match status" value="1"/>
</dbReference>
<evidence type="ECO:0000259" key="2">
    <source>
        <dbReference type="Pfam" id="PF01636"/>
    </source>
</evidence>
<dbReference type="InterPro" id="IPR050249">
    <property type="entry name" value="Pseudomonas-type_ThrB"/>
</dbReference>
<organism evidence="3 4">
    <name type="scientific">Sodalis praecaptivus</name>
    <dbReference type="NCBI Taxonomy" id="1239307"/>
    <lineage>
        <taxon>Bacteria</taxon>
        <taxon>Pseudomonadati</taxon>
        <taxon>Pseudomonadota</taxon>
        <taxon>Gammaproteobacteria</taxon>
        <taxon>Enterobacterales</taxon>
        <taxon>Bruguierivoracaceae</taxon>
        <taxon>Sodalis</taxon>
    </lineage>
</organism>
<accession>W0HU08</accession>
<protein>
    <submittedName>
        <fullName evidence="3">Homoserine kinase</fullName>
    </submittedName>
</protein>
<keyword evidence="3" id="KW-0808">Transferase</keyword>
<dbReference type="SUPFAM" id="SSF56112">
    <property type="entry name" value="Protein kinase-like (PK-like)"/>
    <property type="match status" value="1"/>
</dbReference>
<dbReference type="Proteomes" id="UP000019028">
    <property type="component" value="Chromosome"/>
</dbReference>
<dbReference type="Pfam" id="PF01636">
    <property type="entry name" value="APH"/>
    <property type="match status" value="1"/>
</dbReference>
<dbReference type="PANTHER" id="PTHR21064">
    <property type="entry name" value="AMINOGLYCOSIDE PHOSPHOTRANSFERASE DOMAIN-CONTAINING PROTEIN-RELATED"/>
    <property type="match status" value="1"/>
</dbReference>
<name>W0HU08_9GAMM</name>
<comment type="similarity">
    <text evidence="1">Belongs to the pseudomonas-type ThrB family.</text>
</comment>
<dbReference type="Gene3D" id="1.10.510.10">
    <property type="entry name" value="Transferase(Phosphotransferase) domain 1"/>
    <property type="match status" value="1"/>
</dbReference>
<dbReference type="PANTHER" id="PTHR21064:SF6">
    <property type="entry name" value="AMINOGLYCOSIDE PHOSPHOTRANSFERASE DOMAIN-CONTAINING PROTEIN"/>
    <property type="match status" value="1"/>
</dbReference>
<evidence type="ECO:0000256" key="1">
    <source>
        <dbReference type="ARBA" id="ARBA00038240"/>
    </source>
</evidence>
<reference evidence="3 4" key="1">
    <citation type="journal article" date="2014" name="Genome Biol. Evol.">
        <title>Genome degeneration and adaptation in a nascent stage of symbiosis.</title>
        <authorList>
            <person name="Oakeson K.F."/>
            <person name="Gil R."/>
            <person name="Clayton A.L."/>
            <person name="Dunn D.M."/>
            <person name="von Niederhausern A.C."/>
            <person name="Hamil C."/>
            <person name="Aoyagi A."/>
            <person name="Duval B."/>
            <person name="Baca A."/>
            <person name="Silva F.J."/>
            <person name="Vallier A."/>
            <person name="Jackson D.G."/>
            <person name="Latorre A."/>
            <person name="Weiss R.B."/>
            <person name="Heddi A."/>
            <person name="Moya A."/>
            <person name="Dale C."/>
        </authorList>
    </citation>
    <scope>NUCLEOTIDE SEQUENCE [LARGE SCALE GENOMIC DNA]</scope>
    <source>
        <strain evidence="3 4">HS1</strain>
    </source>
</reference>
<sequence length="351" mass="39764">MLICLTSLKELSMAAEQYDSLDDDAIVRLAHQALAAFPWLTPRRVSLFCRSENATLRVIDQHNQGYALRIHRPNYHSLADIRSELCWLQALQAAGIAVPQARLQQDGLPVVSLRAANGQTRYAVLFDWIEGAVLQSDVDSVRDTDFVVLGEITARLHQQSRQWMLPAEFSRLTWDHASMVGAKGHWGHWRSVPGLRPEDCALIEHCMSRTADALRRYGQSPARFGLIHADLRLTNVMRYRDETRVIDFDDCGFGWYLHDLAAAVSFVEHHPAAPEWVAGWLEGYQRHCPLGEEDKAVLPALFMQRRIQLLAWVGSHAETEQARSLGPQWVDETLRLCRRYRDNAGLPIGAG</sequence>
<evidence type="ECO:0000313" key="3">
    <source>
        <dbReference type="EMBL" id="AHF75705.1"/>
    </source>
</evidence>
<dbReference type="Gene3D" id="3.30.200.70">
    <property type="match status" value="1"/>
</dbReference>
<evidence type="ECO:0000313" key="4">
    <source>
        <dbReference type="Proteomes" id="UP000019028"/>
    </source>
</evidence>
<dbReference type="GO" id="GO:0009088">
    <property type="term" value="P:threonine biosynthetic process"/>
    <property type="evidence" value="ECO:0007669"/>
    <property type="project" value="TreeGrafter"/>
</dbReference>
<dbReference type="PATRIC" id="fig|1239307.3.peg.655"/>
<dbReference type="AlphaFoldDB" id="W0HU08"/>
<dbReference type="EMBL" id="CP006569">
    <property type="protein sequence ID" value="AHF75705.1"/>
    <property type="molecule type" value="Genomic_DNA"/>
</dbReference>